<name>A0A9D3LPI5_ANGAN</name>
<dbReference type="AlphaFoldDB" id="A0A9D3LPI5"/>
<reference evidence="2" key="1">
    <citation type="submission" date="2021-01" db="EMBL/GenBank/DDBJ databases">
        <title>A chromosome-scale assembly of European eel, Anguilla anguilla.</title>
        <authorList>
            <person name="Henkel C."/>
            <person name="Jong-Raadsen S.A."/>
            <person name="Dufour S."/>
            <person name="Weltzien F.-A."/>
            <person name="Palstra A.P."/>
            <person name="Pelster B."/>
            <person name="Spaink H.P."/>
            <person name="Van Den Thillart G.E."/>
            <person name="Jansen H."/>
            <person name="Zahm M."/>
            <person name="Klopp C."/>
            <person name="Cedric C."/>
            <person name="Louis A."/>
            <person name="Berthelot C."/>
            <person name="Parey E."/>
            <person name="Roest Crollius H."/>
            <person name="Montfort J."/>
            <person name="Robinson-Rechavi M."/>
            <person name="Bucao C."/>
            <person name="Bouchez O."/>
            <person name="Gislard M."/>
            <person name="Lluch J."/>
            <person name="Milhes M."/>
            <person name="Lampietro C."/>
            <person name="Lopez Roques C."/>
            <person name="Donnadieu C."/>
            <person name="Braasch I."/>
            <person name="Desvignes T."/>
            <person name="Postlethwait J."/>
            <person name="Bobe J."/>
            <person name="Guiguen Y."/>
            <person name="Dirks R."/>
        </authorList>
    </citation>
    <scope>NUCLEOTIDE SEQUENCE</scope>
    <source>
        <strain evidence="2">Tag_6206</strain>
        <tissue evidence="2">Liver</tissue>
    </source>
</reference>
<protein>
    <submittedName>
        <fullName evidence="2">Uncharacterized protein</fullName>
    </submittedName>
</protein>
<proteinExistence type="predicted"/>
<evidence type="ECO:0000256" key="1">
    <source>
        <dbReference type="SAM" id="MobiDB-lite"/>
    </source>
</evidence>
<feature type="region of interest" description="Disordered" evidence="1">
    <location>
        <begin position="10"/>
        <end position="58"/>
    </location>
</feature>
<comment type="caution">
    <text evidence="2">The sequence shown here is derived from an EMBL/GenBank/DDBJ whole genome shotgun (WGS) entry which is preliminary data.</text>
</comment>
<organism evidence="2 3">
    <name type="scientific">Anguilla anguilla</name>
    <name type="common">European freshwater eel</name>
    <name type="synonym">Muraena anguilla</name>
    <dbReference type="NCBI Taxonomy" id="7936"/>
    <lineage>
        <taxon>Eukaryota</taxon>
        <taxon>Metazoa</taxon>
        <taxon>Chordata</taxon>
        <taxon>Craniata</taxon>
        <taxon>Vertebrata</taxon>
        <taxon>Euteleostomi</taxon>
        <taxon>Actinopterygii</taxon>
        <taxon>Neopterygii</taxon>
        <taxon>Teleostei</taxon>
        <taxon>Anguilliformes</taxon>
        <taxon>Anguillidae</taxon>
        <taxon>Anguilla</taxon>
    </lineage>
</organism>
<dbReference type="EMBL" id="JAFIRN010000016">
    <property type="protein sequence ID" value="KAG5834022.1"/>
    <property type="molecule type" value="Genomic_DNA"/>
</dbReference>
<accession>A0A9D3LPI5</accession>
<gene>
    <name evidence="2" type="ORF">ANANG_G00282210</name>
</gene>
<sequence length="117" mass="12539">MRYGSGMVFALETSRQGKPQEDAVETDGQFYGTPPRSLPEAPVSGTARPWRTPGLPPHGVPRVRGQTCLCPLAATRIQCHRTASLNSTSRSCGVRLGHLMPFCAVGSPDVCLCGWVT</sequence>
<evidence type="ECO:0000313" key="3">
    <source>
        <dbReference type="Proteomes" id="UP001044222"/>
    </source>
</evidence>
<dbReference type="Proteomes" id="UP001044222">
    <property type="component" value="Chromosome 16"/>
</dbReference>
<keyword evidence="3" id="KW-1185">Reference proteome</keyword>
<evidence type="ECO:0000313" key="2">
    <source>
        <dbReference type="EMBL" id="KAG5834022.1"/>
    </source>
</evidence>